<dbReference type="Proteomes" id="UP000515733">
    <property type="component" value="Plasmid pI"/>
</dbReference>
<accession>A0A6S6Y1A4</accession>
<dbReference type="KEGG" id="doe:DENOEST_P0032"/>
<keyword evidence="2" id="KW-0732">Signal</keyword>
<dbReference type="InterPro" id="IPR019106">
    <property type="entry name" value="T4SS_TrbC"/>
</dbReference>
<name>A0A6S6Y1A4_9PROT</name>
<geneLocation type="plasmid" evidence="3 4">
    <name>pI</name>
</geneLocation>
<evidence type="ECO:0000313" key="4">
    <source>
        <dbReference type="Proteomes" id="UP000515733"/>
    </source>
</evidence>
<feature type="signal peptide" evidence="2">
    <location>
        <begin position="1"/>
        <end position="20"/>
    </location>
</feature>
<dbReference type="NCBIfam" id="TIGR02742">
    <property type="entry name" value="TrbC_Ftype"/>
    <property type="match status" value="1"/>
</dbReference>
<dbReference type="Pfam" id="PF09673">
    <property type="entry name" value="TrbC_Ftype"/>
    <property type="match status" value="1"/>
</dbReference>
<feature type="chain" id="PRO_5028485891" evidence="2">
    <location>
        <begin position="21"/>
        <end position="249"/>
    </location>
</feature>
<keyword evidence="3" id="KW-0614">Plasmid</keyword>
<sequence length="249" mass="26635">MKSSLLFALLLAAFATPSGAQKPDSGSLAQERARIEAERKEMFAPDNPALKPKKNGMPSAERLTREQARIEAERKTIFADPSLSGAPNVFPNIPTPAPGQVDIEALAKRYESKAIARKSDDLMIFASFSMPAESLKRLVASAHRVGGAVVLRGFKNNSYKDTAKAIHDLGEQGGNVLVNPNAFDKYKVSAVPTVVLTKPDAIDQLDADGCAQPNTYAAVSGDVTLDYALDELTRRAPSSSPWPAAISVN</sequence>
<evidence type="ECO:0000313" key="3">
    <source>
        <dbReference type="EMBL" id="CAB1371190.1"/>
    </source>
</evidence>
<dbReference type="AlphaFoldDB" id="A0A6S6Y1A4"/>
<evidence type="ECO:0000256" key="2">
    <source>
        <dbReference type="SAM" id="SignalP"/>
    </source>
</evidence>
<evidence type="ECO:0000256" key="1">
    <source>
        <dbReference type="SAM" id="MobiDB-lite"/>
    </source>
</evidence>
<feature type="region of interest" description="Disordered" evidence="1">
    <location>
        <begin position="41"/>
        <end position="60"/>
    </location>
</feature>
<keyword evidence="4" id="KW-1185">Reference proteome</keyword>
<protein>
    <submittedName>
        <fullName evidence="3">Conjugal transfer protein TrbC</fullName>
    </submittedName>
</protein>
<dbReference type="InterPro" id="IPR014113">
    <property type="entry name" value="T4SS_TrbC_subgr"/>
</dbReference>
<organism evidence="3 4">
    <name type="scientific">Denitratisoma oestradiolicum</name>
    <dbReference type="NCBI Taxonomy" id="311182"/>
    <lineage>
        <taxon>Bacteria</taxon>
        <taxon>Pseudomonadati</taxon>
        <taxon>Pseudomonadota</taxon>
        <taxon>Betaproteobacteria</taxon>
        <taxon>Nitrosomonadales</taxon>
        <taxon>Sterolibacteriaceae</taxon>
        <taxon>Denitratisoma</taxon>
    </lineage>
</organism>
<gene>
    <name evidence="3" type="ORF">DENOEST_P0032</name>
</gene>
<proteinExistence type="predicted"/>
<dbReference type="RefSeq" id="WP_232096597.1">
    <property type="nucleotide sequence ID" value="NZ_LR778302.1"/>
</dbReference>
<reference evidence="3 4" key="1">
    <citation type="submission" date="2020-03" db="EMBL/GenBank/DDBJ databases">
        <authorList>
            <consortium name="Genoscope - CEA"/>
            <person name="William W."/>
        </authorList>
    </citation>
    <scope>NUCLEOTIDE SEQUENCE [LARGE SCALE GENOMIC DNA]</scope>
    <source>
        <strain evidence="4">DSM 16959</strain>
        <plasmid evidence="3 4">pI</plasmid>
    </source>
</reference>
<dbReference type="EMBL" id="LR778302">
    <property type="protein sequence ID" value="CAB1371190.1"/>
    <property type="molecule type" value="Genomic_DNA"/>
</dbReference>